<accession>A0A6P2HI82</accession>
<dbReference type="Gene3D" id="2.60.120.200">
    <property type="match status" value="1"/>
</dbReference>
<dbReference type="AlphaFoldDB" id="A0A6P2HI82"/>
<dbReference type="Proteomes" id="UP000494222">
    <property type="component" value="Unassembled WGS sequence"/>
</dbReference>
<dbReference type="GeneID" id="99793651"/>
<dbReference type="EMBL" id="CABVPL010000003">
    <property type="protein sequence ID" value="VWB17442.1"/>
    <property type="molecule type" value="Genomic_DNA"/>
</dbReference>
<proteinExistence type="predicted"/>
<evidence type="ECO:0000313" key="2">
    <source>
        <dbReference type="Proteomes" id="UP000494222"/>
    </source>
</evidence>
<dbReference type="Pfam" id="PF13385">
    <property type="entry name" value="Laminin_G_3"/>
    <property type="match status" value="1"/>
</dbReference>
<protein>
    <submittedName>
        <fullName evidence="1">Membrane protein</fullName>
    </submittedName>
</protein>
<dbReference type="RefSeq" id="WP_367647123.1">
    <property type="nucleotide sequence ID" value="NZ_CABVPL010000003.1"/>
</dbReference>
<name>A0A6P2HI82_9BURK</name>
<dbReference type="SUPFAM" id="SSF49899">
    <property type="entry name" value="Concanavalin A-like lectins/glucanases"/>
    <property type="match status" value="1"/>
</dbReference>
<dbReference type="InterPro" id="IPR013320">
    <property type="entry name" value="ConA-like_dom_sf"/>
</dbReference>
<organism evidence="1 2">
    <name type="scientific">Burkholderia latens</name>
    <dbReference type="NCBI Taxonomy" id="488446"/>
    <lineage>
        <taxon>Bacteria</taxon>
        <taxon>Pseudomonadati</taxon>
        <taxon>Pseudomonadota</taxon>
        <taxon>Betaproteobacteria</taxon>
        <taxon>Burkholderiales</taxon>
        <taxon>Burkholderiaceae</taxon>
        <taxon>Burkholderia</taxon>
        <taxon>Burkholderia cepacia complex</taxon>
    </lineage>
</organism>
<evidence type="ECO:0000313" key="1">
    <source>
        <dbReference type="EMBL" id="VWB17442.1"/>
    </source>
</evidence>
<sequence>MGHLAVLLSGSTGTMYVDGTPVSTNTAMFQAPFRLGRTTQNWLGKSQYNDATFHGLIDDFCIYRGALSAAQTASLMAN</sequence>
<gene>
    <name evidence="1" type="ORF">BLA24064_00648</name>
</gene>
<reference evidence="1 2" key="1">
    <citation type="submission" date="2019-09" db="EMBL/GenBank/DDBJ databases">
        <authorList>
            <person name="Depoorter E."/>
        </authorList>
    </citation>
    <scope>NUCLEOTIDE SEQUENCE [LARGE SCALE GENOMIC DNA]</scope>
    <source>
        <strain evidence="1">LMG 24064</strain>
    </source>
</reference>